<sequence length="474" mass="52699">MRLTTKNDVSMARMPILPSCVRTSAASTKKSTISCFVDAAGTLPWLTPLSEKLPVCCPKSGRLFRVKPKPQDPTIPAVWCLCAPRDFPAARLYAQTPGDPATPNKSRLIFSSPSRATDCRLGHGDPEPSTHLVRTSAASTQLQLRPTAIADCPGVLVAHPQPELEPDVRSRSSLDQPFATVSDLALHYRALILATEMPSISAAQQKVLVAQFVSLTGASERQATRYLKSTGFKINEAVDAFFSSGAEVRGPSPVEAKLESLFDSLRATDDQNDEKNKLELDSTMGYLSNKLRINLENAELFVILELLQAPSVGEIARKGYVDGWKSTAVGATHQEHSAYIRRLVATLSTDQALFRKVYRYAFIVGRERDQKALSVDNAVIYWSMLFAPPGMIWKTKAQDWFELWKSFLSEKWTRSVNKDMWDMTLKFALEAMADESLSFWRPEAAWPSVIDDFVIWCREKGVVKDESMEVDADS</sequence>
<evidence type="ECO:0000256" key="1">
    <source>
        <dbReference type="ARBA" id="ARBA00022786"/>
    </source>
</evidence>
<dbReference type="GO" id="GO:0097602">
    <property type="term" value="F:cullin family protein binding"/>
    <property type="evidence" value="ECO:0007669"/>
    <property type="project" value="TreeGrafter"/>
</dbReference>
<dbReference type="Gene3D" id="1.10.238.200">
    <property type="entry name" value="Cullin, PONY binding domain"/>
    <property type="match status" value="1"/>
</dbReference>
<dbReference type="Proteomes" id="UP000054481">
    <property type="component" value="Unassembled WGS sequence"/>
</dbReference>
<dbReference type="EMBL" id="KQ030553">
    <property type="protein sequence ID" value="KJZ72088.1"/>
    <property type="molecule type" value="Genomic_DNA"/>
</dbReference>
<feature type="domain" description="DCUN1" evidence="3">
    <location>
        <begin position="253"/>
        <end position="458"/>
    </location>
</feature>
<dbReference type="InterPro" id="IPR009060">
    <property type="entry name" value="UBA-like_sf"/>
</dbReference>
<dbReference type="GO" id="GO:0045116">
    <property type="term" value="P:protein neddylation"/>
    <property type="evidence" value="ECO:0007669"/>
    <property type="project" value="TreeGrafter"/>
</dbReference>
<dbReference type="OrthoDB" id="27198at2759"/>
<keyword evidence="1" id="KW-0833">Ubl conjugation pathway</keyword>
<comment type="function">
    <text evidence="2">Neddylation of cullins play an essential role in the regulation of SCF-type complexes activity.</text>
</comment>
<dbReference type="InterPro" id="IPR005176">
    <property type="entry name" value="PONY_dom"/>
</dbReference>
<protein>
    <recommendedName>
        <fullName evidence="2">Defective in cullin neddylation protein</fullName>
    </recommendedName>
</protein>
<evidence type="ECO:0000256" key="2">
    <source>
        <dbReference type="RuleBase" id="RU410713"/>
    </source>
</evidence>
<dbReference type="PROSITE" id="PS51229">
    <property type="entry name" value="DCUN1"/>
    <property type="match status" value="1"/>
</dbReference>
<dbReference type="AlphaFoldDB" id="A0A0F7ZSW8"/>
<dbReference type="Gene3D" id="1.10.8.10">
    <property type="entry name" value="DNA helicase RuvA subunit, C-terminal domain"/>
    <property type="match status" value="1"/>
</dbReference>
<dbReference type="InterPro" id="IPR014764">
    <property type="entry name" value="DCN-prot"/>
</dbReference>
<organism evidence="4 5">
    <name type="scientific">Hirsutella minnesotensis 3608</name>
    <dbReference type="NCBI Taxonomy" id="1043627"/>
    <lineage>
        <taxon>Eukaryota</taxon>
        <taxon>Fungi</taxon>
        <taxon>Dikarya</taxon>
        <taxon>Ascomycota</taxon>
        <taxon>Pezizomycotina</taxon>
        <taxon>Sordariomycetes</taxon>
        <taxon>Hypocreomycetidae</taxon>
        <taxon>Hypocreales</taxon>
        <taxon>Ophiocordycipitaceae</taxon>
        <taxon>Hirsutella</taxon>
    </lineage>
</organism>
<accession>A0A0F7ZSW8</accession>
<name>A0A0F7ZSW8_9HYPO</name>
<evidence type="ECO:0000313" key="5">
    <source>
        <dbReference type="Proteomes" id="UP000054481"/>
    </source>
</evidence>
<reference evidence="4 5" key="1">
    <citation type="journal article" date="2014" name="Genome Biol. Evol.">
        <title>Comparative genomics and transcriptomics analyses reveal divergent lifestyle features of nematode endoparasitic fungus Hirsutella minnesotensis.</title>
        <authorList>
            <person name="Lai Y."/>
            <person name="Liu K."/>
            <person name="Zhang X."/>
            <person name="Zhang X."/>
            <person name="Li K."/>
            <person name="Wang N."/>
            <person name="Shu C."/>
            <person name="Wu Y."/>
            <person name="Wang C."/>
            <person name="Bushley K.E."/>
            <person name="Xiang M."/>
            <person name="Liu X."/>
        </authorList>
    </citation>
    <scope>NUCLEOTIDE SEQUENCE [LARGE SCALE GENOMIC DNA]</scope>
    <source>
        <strain evidence="4 5">3608</strain>
    </source>
</reference>
<dbReference type="PANTHER" id="PTHR12281:SF31">
    <property type="entry name" value="DCN1-LIKE PROTEIN 3"/>
    <property type="match status" value="1"/>
</dbReference>
<dbReference type="GO" id="GO:0032182">
    <property type="term" value="F:ubiquitin-like protein binding"/>
    <property type="evidence" value="ECO:0007669"/>
    <property type="project" value="TreeGrafter"/>
</dbReference>
<keyword evidence="5" id="KW-1185">Reference proteome</keyword>
<dbReference type="Gene3D" id="1.10.238.10">
    <property type="entry name" value="EF-hand"/>
    <property type="match status" value="1"/>
</dbReference>
<dbReference type="Pfam" id="PF14555">
    <property type="entry name" value="UBA_4"/>
    <property type="match status" value="1"/>
</dbReference>
<dbReference type="SUPFAM" id="SSF46934">
    <property type="entry name" value="UBA-like"/>
    <property type="match status" value="1"/>
</dbReference>
<dbReference type="PANTHER" id="PTHR12281">
    <property type="entry name" value="RP42 RELATED"/>
    <property type="match status" value="1"/>
</dbReference>
<evidence type="ECO:0000313" key="4">
    <source>
        <dbReference type="EMBL" id="KJZ72088.1"/>
    </source>
</evidence>
<dbReference type="Pfam" id="PF03556">
    <property type="entry name" value="Cullin_binding"/>
    <property type="match status" value="1"/>
</dbReference>
<dbReference type="InterPro" id="IPR042460">
    <property type="entry name" value="DCN1-like_PONY"/>
</dbReference>
<dbReference type="GO" id="GO:0031624">
    <property type="term" value="F:ubiquitin conjugating enzyme binding"/>
    <property type="evidence" value="ECO:0007669"/>
    <property type="project" value="TreeGrafter"/>
</dbReference>
<dbReference type="GO" id="GO:0000151">
    <property type="term" value="C:ubiquitin ligase complex"/>
    <property type="evidence" value="ECO:0007669"/>
    <property type="project" value="TreeGrafter"/>
</dbReference>
<proteinExistence type="predicted"/>
<evidence type="ECO:0000259" key="3">
    <source>
        <dbReference type="PROSITE" id="PS51229"/>
    </source>
</evidence>
<gene>
    <name evidence="4" type="ORF">HIM_08543</name>
</gene>